<name>A0A1I1N1I5_9ACTN</name>
<gene>
    <name evidence="2" type="ORF">SAMN05661030_1825</name>
</gene>
<feature type="region of interest" description="Disordered" evidence="1">
    <location>
        <begin position="1"/>
        <end position="84"/>
    </location>
</feature>
<evidence type="ECO:0000313" key="2">
    <source>
        <dbReference type="EMBL" id="SFC88703.1"/>
    </source>
</evidence>
<dbReference type="STRING" id="1225127.SAMN05661030_1825"/>
<sequence length="84" mass="8890">MSRDPDLDPAPARGPGDGTSYRKPTAPPSMRPRRRATSPGTGAPAGPEPTAETLPGADAGWGDRQPADEDERYLADRPPHWGSD</sequence>
<protein>
    <submittedName>
        <fullName evidence="2">Uncharacterized protein</fullName>
    </submittedName>
</protein>
<dbReference type="EMBL" id="FOMD01000002">
    <property type="protein sequence ID" value="SFC88703.1"/>
    <property type="molecule type" value="Genomic_DNA"/>
</dbReference>
<dbReference type="Proteomes" id="UP000199022">
    <property type="component" value="Unassembled WGS sequence"/>
</dbReference>
<proteinExistence type="predicted"/>
<dbReference type="RefSeq" id="WP_165628875.1">
    <property type="nucleotide sequence ID" value="NZ_BNAC01000004.1"/>
</dbReference>
<evidence type="ECO:0000313" key="3">
    <source>
        <dbReference type="Proteomes" id="UP000199022"/>
    </source>
</evidence>
<keyword evidence="3" id="KW-1185">Reference proteome</keyword>
<dbReference type="AlphaFoldDB" id="A0A1I1N1I5"/>
<accession>A0A1I1N1I5</accession>
<evidence type="ECO:0000256" key="1">
    <source>
        <dbReference type="SAM" id="MobiDB-lite"/>
    </source>
</evidence>
<organism evidence="2 3">
    <name type="scientific">Klenkia taihuensis</name>
    <dbReference type="NCBI Taxonomy" id="1225127"/>
    <lineage>
        <taxon>Bacteria</taxon>
        <taxon>Bacillati</taxon>
        <taxon>Actinomycetota</taxon>
        <taxon>Actinomycetes</taxon>
        <taxon>Geodermatophilales</taxon>
        <taxon>Geodermatophilaceae</taxon>
        <taxon>Klenkia</taxon>
    </lineage>
</organism>
<feature type="compositionally biased region" description="Low complexity" evidence="1">
    <location>
        <begin position="37"/>
        <end position="53"/>
    </location>
</feature>
<feature type="compositionally biased region" description="Basic and acidic residues" evidence="1">
    <location>
        <begin position="72"/>
        <end position="84"/>
    </location>
</feature>
<reference evidence="3" key="1">
    <citation type="submission" date="2016-10" db="EMBL/GenBank/DDBJ databases">
        <authorList>
            <person name="Varghese N."/>
            <person name="Submissions S."/>
        </authorList>
    </citation>
    <scope>NUCLEOTIDE SEQUENCE [LARGE SCALE GENOMIC DNA]</scope>
    <source>
        <strain evidence="3">DSM 45962</strain>
    </source>
</reference>